<dbReference type="PRINTS" id="PR00237">
    <property type="entry name" value="GPCRRHODOPSN"/>
</dbReference>
<evidence type="ECO:0000256" key="6">
    <source>
        <dbReference type="ARBA" id="ARBA00023170"/>
    </source>
</evidence>
<dbReference type="Pfam" id="PF00001">
    <property type="entry name" value="7tm_1"/>
    <property type="match status" value="1"/>
</dbReference>
<dbReference type="AlphaFoldDB" id="A0A7M7GII4"/>
<dbReference type="Proteomes" id="UP000007110">
    <property type="component" value="Unassembled WGS sequence"/>
</dbReference>
<dbReference type="EnsemblMetazoa" id="XM_003728374">
    <property type="protein sequence ID" value="XP_003728422"/>
    <property type="gene ID" value="LOC100889848"/>
</dbReference>
<evidence type="ECO:0000256" key="4">
    <source>
        <dbReference type="ARBA" id="ARBA00023040"/>
    </source>
</evidence>
<dbReference type="GO" id="GO:0007186">
    <property type="term" value="P:G protein-coupled receptor signaling pathway"/>
    <property type="evidence" value="ECO:0000318"/>
    <property type="project" value="GO_Central"/>
</dbReference>
<dbReference type="InParanoid" id="A0A7M7GII4"/>
<feature type="transmembrane region" description="Helical" evidence="8">
    <location>
        <begin position="305"/>
        <end position="331"/>
    </location>
</feature>
<feature type="transmembrane region" description="Helical" evidence="8">
    <location>
        <begin position="105"/>
        <end position="128"/>
    </location>
</feature>
<keyword evidence="5 8" id="KW-0472">Membrane</keyword>
<sequence length="402" mass="46141">MGSSSPFDDMMYPDILGADSADYHFNHPNGSTQHSSHTSHDYLSYYSFSSYFYQFDFGLDHQDRKVMFIVAFFFILLLVIFGLFSNIFQLYGIVCFPRIRRDVQLIFIANMTIVDIMYLVLVGIPVTIWNGIEAFGGLINAHYRSVGSMVYMEIFYQIIHTAVLFHLASMITALAFDQYIVVLYPIVARKWRTPRNAFIACVILWTVGMVVALVDGLLYINVFNSTSDTMMLIKDSLIFIFLCLVPIILTIVFSMMVWHALHNARTATSTDNKHANNARRFTQLQEEDGGVPGAIIRAQGLPNNLAISASFVVFWTLYHIVHLVIAFIWALKRFDHWIYFNNKDDIMIVVSDIAVHFNVALNPLFYIICNQKFRQHLYRVAYALAKRNSQYTGHIDETTTGE</sequence>
<reference evidence="10" key="2">
    <citation type="submission" date="2021-01" db="UniProtKB">
        <authorList>
            <consortium name="EnsemblMetazoa"/>
        </authorList>
    </citation>
    <scope>IDENTIFICATION</scope>
</reference>
<dbReference type="PROSITE" id="PS50262">
    <property type="entry name" value="G_PROTEIN_RECEP_F1_2"/>
    <property type="match status" value="1"/>
</dbReference>
<keyword evidence="6" id="KW-0675">Receptor</keyword>
<feature type="transmembrane region" description="Helical" evidence="8">
    <location>
        <begin position="238"/>
        <end position="261"/>
    </location>
</feature>
<evidence type="ECO:0000256" key="2">
    <source>
        <dbReference type="ARBA" id="ARBA00022692"/>
    </source>
</evidence>
<dbReference type="Gene3D" id="1.20.1070.10">
    <property type="entry name" value="Rhodopsin 7-helix transmembrane proteins"/>
    <property type="match status" value="1"/>
</dbReference>
<keyword evidence="3 8" id="KW-1133">Transmembrane helix</keyword>
<feature type="transmembrane region" description="Helical" evidence="8">
    <location>
        <begin position="346"/>
        <end position="369"/>
    </location>
</feature>
<dbReference type="GO" id="GO:0005886">
    <property type="term" value="C:plasma membrane"/>
    <property type="evidence" value="ECO:0000318"/>
    <property type="project" value="GO_Central"/>
</dbReference>
<dbReference type="OrthoDB" id="10108536at2759"/>
<dbReference type="KEGG" id="spu:100889848"/>
<dbReference type="PANTHER" id="PTHR24243:SF233">
    <property type="entry name" value="THYROTROPIN-RELEASING HORMONE RECEPTOR"/>
    <property type="match status" value="1"/>
</dbReference>
<dbReference type="OMA" id="IFIANMT"/>
<name>A0A7M7GII4_STRPU</name>
<evidence type="ECO:0000256" key="3">
    <source>
        <dbReference type="ARBA" id="ARBA00022989"/>
    </source>
</evidence>
<reference evidence="11" key="1">
    <citation type="submission" date="2015-02" db="EMBL/GenBank/DDBJ databases">
        <title>Genome sequencing for Strongylocentrotus purpuratus.</title>
        <authorList>
            <person name="Murali S."/>
            <person name="Liu Y."/>
            <person name="Vee V."/>
            <person name="English A."/>
            <person name="Wang M."/>
            <person name="Skinner E."/>
            <person name="Han Y."/>
            <person name="Muzny D.M."/>
            <person name="Worley K.C."/>
            <person name="Gibbs R.A."/>
        </authorList>
    </citation>
    <scope>NUCLEOTIDE SEQUENCE</scope>
</reference>
<protein>
    <recommendedName>
        <fullName evidence="9">G-protein coupled receptors family 1 profile domain-containing protein</fullName>
    </recommendedName>
</protein>
<feature type="transmembrane region" description="Helical" evidence="8">
    <location>
        <begin position="197"/>
        <end position="218"/>
    </location>
</feature>
<evidence type="ECO:0000256" key="8">
    <source>
        <dbReference type="SAM" id="Phobius"/>
    </source>
</evidence>
<dbReference type="GeneID" id="100889848"/>
<keyword evidence="11" id="KW-1185">Reference proteome</keyword>
<evidence type="ECO:0000259" key="9">
    <source>
        <dbReference type="PROSITE" id="PS50262"/>
    </source>
</evidence>
<feature type="transmembrane region" description="Helical" evidence="8">
    <location>
        <begin position="154"/>
        <end position="176"/>
    </location>
</feature>
<dbReference type="SUPFAM" id="SSF81321">
    <property type="entry name" value="Family A G protein-coupled receptor-like"/>
    <property type="match status" value="1"/>
</dbReference>
<keyword evidence="7" id="KW-0807">Transducer</keyword>
<dbReference type="InterPro" id="IPR000276">
    <property type="entry name" value="GPCR_Rhodpsn"/>
</dbReference>
<comment type="subcellular location">
    <subcellularLocation>
        <location evidence="1">Membrane</location>
        <topology evidence="1">Multi-pass membrane protein</topology>
    </subcellularLocation>
</comment>
<dbReference type="CDD" id="cd00637">
    <property type="entry name" value="7tm_classA_rhodopsin-like"/>
    <property type="match status" value="1"/>
</dbReference>
<evidence type="ECO:0000313" key="10">
    <source>
        <dbReference type="EnsemblMetazoa" id="XP_003728422"/>
    </source>
</evidence>
<dbReference type="PANTHER" id="PTHR24243">
    <property type="entry name" value="G-PROTEIN COUPLED RECEPTOR"/>
    <property type="match status" value="1"/>
</dbReference>
<proteinExistence type="predicted"/>
<dbReference type="RefSeq" id="XP_003728422.2">
    <property type="nucleotide sequence ID" value="XM_003728374.3"/>
</dbReference>
<evidence type="ECO:0000313" key="11">
    <source>
        <dbReference type="Proteomes" id="UP000007110"/>
    </source>
</evidence>
<evidence type="ECO:0000256" key="5">
    <source>
        <dbReference type="ARBA" id="ARBA00023136"/>
    </source>
</evidence>
<organism evidence="10 11">
    <name type="scientific">Strongylocentrotus purpuratus</name>
    <name type="common">Purple sea urchin</name>
    <dbReference type="NCBI Taxonomy" id="7668"/>
    <lineage>
        <taxon>Eukaryota</taxon>
        <taxon>Metazoa</taxon>
        <taxon>Echinodermata</taxon>
        <taxon>Eleutherozoa</taxon>
        <taxon>Echinozoa</taxon>
        <taxon>Echinoidea</taxon>
        <taxon>Euechinoidea</taxon>
        <taxon>Echinacea</taxon>
        <taxon>Camarodonta</taxon>
        <taxon>Echinidea</taxon>
        <taxon>Strongylocentrotidae</taxon>
        <taxon>Strongylocentrotus</taxon>
    </lineage>
</organism>
<keyword evidence="2 8" id="KW-0812">Transmembrane</keyword>
<accession>A0A7M7GII4</accession>
<feature type="transmembrane region" description="Helical" evidence="8">
    <location>
        <begin position="66"/>
        <end position="93"/>
    </location>
</feature>
<evidence type="ECO:0000256" key="1">
    <source>
        <dbReference type="ARBA" id="ARBA00004141"/>
    </source>
</evidence>
<evidence type="ECO:0000256" key="7">
    <source>
        <dbReference type="ARBA" id="ARBA00023224"/>
    </source>
</evidence>
<dbReference type="GO" id="GO:0004930">
    <property type="term" value="F:G protein-coupled receptor activity"/>
    <property type="evidence" value="ECO:0000318"/>
    <property type="project" value="GO_Central"/>
</dbReference>
<dbReference type="InterPro" id="IPR017452">
    <property type="entry name" value="GPCR_Rhodpsn_7TM"/>
</dbReference>
<keyword evidence="4" id="KW-0297">G-protein coupled receptor</keyword>
<feature type="domain" description="G-protein coupled receptors family 1 profile" evidence="9">
    <location>
        <begin position="85"/>
        <end position="366"/>
    </location>
</feature>